<keyword evidence="18" id="KW-1185">Reference proteome</keyword>
<keyword evidence="2 12" id="KW-0813">Transport</keyword>
<keyword evidence="10 12" id="KW-0472">Membrane</keyword>
<evidence type="ECO:0000256" key="8">
    <source>
        <dbReference type="ARBA" id="ARBA00023065"/>
    </source>
</evidence>
<comment type="subcellular location">
    <subcellularLocation>
        <location evidence="1 12">Cell outer membrane</location>
        <topology evidence="1 12">Multi-pass membrane protein</topology>
    </subcellularLocation>
</comment>
<keyword evidence="7" id="KW-0408">Iron</keyword>
<keyword evidence="3 12" id="KW-1134">Transmembrane beta strand</keyword>
<evidence type="ECO:0000256" key="9">
    <source>
        <dbReference type="ARBA" id="ARBA00023077"/>
    </source>
</evidence>
<reference evidence="17 18" key="1">
    <citation type="submission" date="2019-02" db="EMBL/GenBank/DDBJ databases">
        <authorList>
            <person name="Li S.-H."/>
        </authorList>
    </citation>
    <scope>NUCLEOTIDE SEQUENCE [LARGE SCALE GENOMIC DNA]</scope>
    <source>
        <strain evidence="17 18">IMCC14385</strain>
    </source>
</reference>
<evidence type="ECO:0000256" key="10">
    <source>
        <dbReference type="ARBA" id="ARBA00023136"/>
    </source>
</evidence>
<dbReference type="SUPFAM" id="SSF56935">
    <property type="entry name" value="Porins"/>
    <property type="match status" value="1"/>
</dbReference>
<evidence type="ECO:0000256" key="11">
    <source>
        <dbReference type="ARBA" id="ARBA00023237"/>
    </source>
</evidence>
<gene>
    <name evidence="17" type="ORF">EY643_13775</name>
</gene>
<dbReference type="GO" id="GO:0006826">
    <property type="term" value="P:iron ion transport"/>
    <property type="evidence" value="ECO:0007669"/>
    <property type="project" value="UniProtKB-KW"/>
</dbReference>
<dbReference type="Proteomes" id="UP000326287">
    <property type="component" value="Chromosome"/>
</dbReference>
<feature type="domain" description="TonB-dependent receptor plug" evidence="16">
    <location>
        <begin position="58"/>
        <end position="165"/>
    </location>
</feature>
<evidence type="ECO:0000256" key="5">
    <source>
        <dbReference type="ARBA" id="ARBA00022692"/>
    </source>
</evidence>
<dbReference type="PANTHER" id="PTHR32552:SF81">
    <property type="entry name" value="TONB-DEPENDENT OUTER MEMBRANE RECEPTOR"/>
    <property type="match status" value="1"/>
</dbReference>
<evidence type="ECO:0000256" key="6">
    <source>
        <dbReference type="ARBA" id="ARBA00022729"/>
    </source>
</evidence>
<dbReference type="Pfam" id="PF07715">
    <property type="entry name" value="Plug"/>
    <property type="match status" value="1"/>
</dbReference>
<keyword evidence="9 14" id="KW-0798">TonB box</keyword>
<keyword evidence="8" id="KW-0406">Ion transport</keyword>
<evidence type="ECO:0000256" key="12">
    <source>
        <dbReference type="PROSITE-ProRule" id="PRU01360"/>
    </source>
</evidence>
<evidence type="ECO:0000259" key="16">
    <source>
        <dbReference type="Pfam" id="PF07715"/>
    </source>
</evidence>
<keyword evidence="6" id="KW-0732">Signal</keyword>
<dbReference type="Pfam" id="PF00593">
    <property type="entry name" value="TonB_dep_Rec_b-barrel"/>
    <property type="match status" value="1"/>
</dbReference>
<dbReference type="InterPro" id="IPR036942">
    <property type="entry name" value="Beta-barrel_TonB_sf"/>
</dbReference>
<evidence type="ECO:0000256" key="1">
    <source>
        <dbReference type="ARBA" id="ARBA00004571"/>
    </source>
</evidence>
<sequence length="769" mass="83861">MTQVVPLQDNNLQRSITMSKLKPLVSGLALAIYGAGAFGQTATLEEVIVTATKKAESLQDIAVTVTAFSEDTILEANIRDAGDVAILTPSLNINANISPFSTRVTIRGIGTTGSTFLEPSVGTFVDGVYLNRSGLAVSDLVDIERIEVLQGPQGTLYGKNTNAGAISITTKSPNFEETEGHLEATAGNYSMQRFTGSASGPIAENLAYRIAGNYHERDGYLENLAGPDLNDADEWNVVGKVAWEPTDELAILLKASRVERDMNCCSPDSVHDPLADQAIIDRGQPPLGDDPFDHKTSQDVPSPFEQEATAASLHIDYDADWGKIESITAWDDYEVESSQEASRSVLDTTWLDQPQSGDSFSQELRFSNSTDNVDYMAGVYYFEQETREFEGELSSVIGSDVAIGAQIFGPQLPLIVAPGDYSYQDSVFETETMAVFGRATWHVGDNWHLTGGLRWSDEEKDADLFVDVTSTALTAQDPENIPPAILALLAQQGIFPPFSLLSSARPEIDESFNRSSDNVDWLASASYDLNFDTLLFASASTGTKSGGFNGVAGESEDREFDDESTTSYELGIKTTLMDSRLRINSTLFFTQIEDMQTNQQAASGLGQFTSNQGEAEVAGLDFQMDALPLQNLTVTFGLQYLDKYEFTGGPDKGLDLAYAAELSGSLAATLVFPLADGGVYLRGDYSFMDDHTTNPAPAAQLEDKDVQDRQNLNMVLGWRNDNWNLSVWGKNLTDEEYAVQTLVPYPITDMDAYFLAPPRTYGATLRYDF</sequence>
<organism evidence="17 18">
    <name type="scientific">Halioglobus maricola</name>
    <dbReference type="NCBI Taxonomy" id="2601894"/>
    <lineage>
        <taxon>Bacteria</taxon>
        <taxon>Pseudomonadati</taxon>
        <taxon>Pseudomonadota</taxon>
        <taxon>Gammaproteobacteria</taxon>
        <taxon>Cellvibrionales</taxon>
        <taxon>Halieaceae</taxon>
        <taxon>Halioglobus</taxon>
    </lineage>
</organism>
<protein>
    <submittedName>
        <fullName evidence="17">TonB-dependent receptor</fullName>
    </submittedName>
</protein>
<name>A0A5P9NLY5_9GAMM</name>
<dbReference type="EMBL" id="CP036422">
    <property type="protein sequence ID" value="QFU76639.1"/>
    <property type="molecule type" value="Genomic_DNA"/>
</dbReference>
<dbReference type="PROSITE" id="PS01156">
    <property type="entry name" value="TONB_DEPENDENT_REC_2"/>
    <property type="match status" value="1"/>
</dbReference>
<dbReference type="AlphaFoldDB" id="A0A5P9NLY5"/>
<dbReference type="InterPro" id="IPR039426">
    <property type="entry name" value="TonB-dep_rcpt-like"/>
</dbReference>
<dbReference type="PROSITE" id="PS52016">
    <property type="entry name" value="TONB_DEPENDENT_REC_3"/>
    <property type="match status" value="1"/>
</dbReference>
<keyword evidence="17" id="KW-0675">Receptor</keyword>
<dbReference type="Gene3D" id="2.40.170.20">
    <property type="entry name" value="TonB-dependent receptor, beta-barrel domain"/>
    <property type="match status" value="1"/>
</dbReference>
<dbReference type="InterPro" id="IPR010917">
    <property type="entry name" value="TonB_rcpt_CS"/>
</dbReference>
<dbReference type="InterPro" id="IPR012910">
    <property type="entry name" value="Plug_dom"/>
</dbReference>
<evidence type="ECO:0000259" key="15">
    <source>
        <dbReference type="Pfam" id="PF00593"/>
    </source>
</evidence>
<evidence type="ECO:0000256" key="4">
    <source>
        <dbReference type="ARBA" id="ARBA00022496"/>
    </source>
</evidence>
<proteinExistence type="inferred from homology"/>
<evidence type="ECO:0000313" key="18">
    <source>
        <dbReference type="Proteomes" id="UP000326287"/>
    </source>
</evidence>
<feature type="domain" description="TonB-dependent receptor-like beta-barrel" evidence="15">
    <location>
        <begin position="297"/>
        <end position="732"/>
    </location>
</feature>
<dbReference type="OrthoDB" id="7051185at2"/>
<evidence type="ECO:0000313" key="17">
    <source>
        <dbReference type="EMBL" id="QFU76639.1"/>
    </source>
</evidence>
<evidence type="ECO:0000256" key="3">
    <source>
        <dbReference type="ARBA" id="ARBA00022452"/>
    </source>
</evidence>
<evidence type="ECO:0000256" key="14">
    <source>
        <dbReference type="RuleBase" id="RU003357"/>
    </source>
</evidence>
<evidence type="ECO:0000256" key="7">
    <source>
        <dbReference type="ARBA" id="ARBA00023004"/>
    </source>
</evidence>
<evidence type="ECO:0000256" key="13">
    <source>
        <dbReference type="PROSITE-ProRule" id="PRU10144"/>
    </source>
</evidence>
<dbReference type="InterPro" id="IPR000531">
    <property type="entry name" value="Beta-barrel_TonB"/>
</dbReference>
<comment type="similarity">
    <text evidence="12 14">Belongs to the TonB-dependent receptor family.</text>
</comment>
<dbReference type="PANTHER" id="PTHR32552">
    <property type="entry name" value="FERRICHROME IRON RECEPTOR-RELATED"/>
    <property type="match status" value="1"/>
</dbReference>
<feature type="short sequence motif" description="TonB C-terminal box" evidence="13">
    <location>
        <begin position="752"/>
        <end position="769"/>
    </location>
</feature>
<evidence type="ECO:0000256" key="2">
    <source>
        <dbReference type="ARBA" id="ARBA00022448"/>
    </source>
</evidence>
<accession>A0A5P9NLY5</accession>
<keyword evidence="11 12" id="KW-0998">Cell outer membrane</keyword>
<keyword evidence="5 12" id="KW-0812">Transmembrane</keyword>
<dbReference type="KEGG" id="halc:EY643_13775"/>
<keyword evidence="4" id="KW-0410">Iron transport</keyword>
<dbReference type="GO" id="GO:0009279">
    <property type="term" value="C:cell outer membrane"/>
    <property type="evidence" value="ECO:0007669"/>
    <property type="project" value="UniProtKB-SubCell"/>
</dbReference>